<comment type="caution">
    <text evidence="4">The sequence shown here is derived from an EMBL/GenBank/DDBJ whole genome shotgun (WGS) entry which is preliminary data.</text>
</comment>
<dbReference type="PANTHER" id="PTHR46116">
    <property type="entry name" value="(E3-INDEPENDENT) E2 UBIQUITIN-CONJUGATING ENZYME"/>
    <property type="match status" value="1"/>
</dbReference>
<dbReference type="EMBL" id="SDAM02000060">
    <property type="protein sequence ID" value="KAH6833074.1"/>
    <property type="molecule type" value="Genomic_DNA"/>
</dbReference>
<dbReference type="Pfam" id="PF00179">
    <property type="entry name" value="UQ_con"/>
    <property type="match status" value="1"/>
</dbReference>
<organism evidence="4 5">
    <name type="scientific">Perilla frutescens var. hirtella</name>
    <name type="common">Perilla citriodora</name>
    <name type="synonym">Perilla setoyensis</name>
    <dbReference type="NCBI Taxonomy" id="608512"/>
    <lineage>
        <taxon>Eukaryota</taxon>
        <taxon>Viridiplantae</taxon>
        <taxon>Streptophyta</taxon>
        <taxon>Embryophyta</taxon>
        <taxon>Tracheophyta</taxon>
        <taxon>Spermatophyta</taxon>
        <taxon>Magnoliopsida</taxon>
        <taxon>eudicotyledons</taxon>
        <taxon>Gunneridae</taxon>
        <taxon>Pentapetalae</taxon>
        <taxon>asterids</taxon>
        <taxon>lamiids</taxon>
        <taxon>Lamiales</taxon>
        <taxon>Lamiaceae</taxon>
        <taxon>Nepetoideae</taxon>
        <taxon>Elsholtzieae</taxon>
        <taxon>Perilla</taxon>
    </lineage>
</organism>
<evidence type="ECO:0000256" key="2">
    <source>
        <dbReference type="ARBA" id="ARBA00022786"/>
    </source>
</evidence>
<name>A0AAD4JGW3_PERFH</name>
<dbReference type="AlphaFoldDB" id="A0AAD4JGW3"/>
<keyword evidence="2" id="KW-0833">Ubl conjugation pathway</keyword>
<dbReference type="CDD" id="cd23837">
    <property type="entry name" value="UBCc_UBE2O"/>
    <property type="match status" value="1"/>
</dbReference>
<gene>
    <name evidence="4" type="ORF">C2S53_005022</name>
</gene>
<dbReference type="Gene3D" id="3.10.110.10">
    <property type="entry name" value="Ubiquitin Conjugating Enzyme"/>
    <property type="match status" value="1"/>
</dbReference>
<evidence type="ECO:0000313" key="5">
    <source>
        <dbReference type="Proteomes" id="UP001190926"/>
    </source>
</evidence>
<dbReference type="SMART" id="SM00212">
    <property type="entry name" value="UBCc"/>
    <property type="match status" value="1"/>
</dbReference>
<sequence length="325" mass="36700">MASDGTTIEFNHFDSVPLATDHKYIGSSQSKNCLNNATIMTIMKEWKILRKSLPDSIYVHVYETRIALLRAVIIGPAGTPYHDGLFFFDIVLPSDYPNRPPEVYYHSFGYRLNPNLYENGVVCLSLINTWYGRKPEERWTRGSTILQLLVSLQGLVLNARPVFNEPLLKMGKGSKFFLWKMISNSYNEDSFILSCQTMMEVFRHPPKNFESFVAQHFRLCTASVLAAIEHYKQGLALVGQFEMNGAASSSSKPVRVSSKFKSRLTKIQGQLKHVFAPFIPCPSNAEATALVTERGDDGDQSEEINEQQGKGLLQRITSSVKKIFE</sequence>
<protein>
    <recommendedName>
        <fullName evidence="3">UBC core domain-containing protein</fullName>
    </recommendedName>
</protein>
<proteinExistence type="predicted"/>
<dbReference type="GO" id="GO:0061631">
    <property type="term" value="F:ubiquitin conjugating enzyme activity"/>
    <property type="evidence" value="ECO:0007669"/>
    <property type="project" value="TreeGrafter"/>
</dbReference>
<evidence type="ECO:0000259" key="3">
    <source>
        <dbReference type="PROSITE" id="PS50127"/>
    </source>
</evidence>
<evidence type="ECO:0000256" key="1">
    <source>
        <dbReference type="ARBA" id="ARBA00022679"/>
    </source>
</evidence>
<evidence type="ECO:0000313" key="4">
    <source>
        <dbReference type="EMBL" id="KAH6833074.1"/>
    </source>
</evidence>
<dbReference type="SUPFAM" id="SSF54495">
    <property type="entry name" value="UBC-like"/>
    <property type="match status" value="1"/>
</dbReference>
<dbReference type="InterPro" id="IPR016135">
    <property type="entry name" value="UBQ-conjugating_enzyme/RWD"/>
</dbReference>
<dbReference type="InterPro" id="IPR000608">
    <property type="entry name" value="UBC"/>
</dbReference>
<dbReference type="Proteomes" id="UP001190926">
    <property type="component" value="Unassembled WGS sequence"/>
</dbReference>
<reference evidence="4 5" key="1">
    <citation type="journal article" date="2021" name="Nat. Commun.">
        <title>Incipient diploidization of the medicinal plant Perilla within 10,000 years.</title>
        <authorList>
            <person name="Zhang Y."/>
            <person name="Shen Q."/>
            <person name="Leng L."/>
            <person name="Zhang D."/>
            <person name="Chen S."/>
            <person name="Shi Y."/>
            <person name="Ning Z."/>
            <person name="Chen S."/>
        </authorList>
    </citation>
    <scope>NUCLEOTIDE SEQUENCE [LARGE SCALE GENOMIC DNA]</scope>
    <source>
        <strain evidence="5">cv. PC099</strain>
    </source>
</reference>
<feature type="domain" description="UBC core" evidence="3">
    <location>
        <begin position="37"/>
        <end position="199"/>
    </location>
</feature>
<dbReference type="PROSITE" id="PS50127">
    <property type="entry name" value="UBC_2"/>
    <property type="match status" value="1"/>
</dbReference>
<dbReference type="PANTHER" id="PTHR46116:SF19">
    <property type="entry name" value="UBIQUITIN-CONJUGATING ENZYME FAMILY PROTEIN"/>
    <property type="match status" value="1"/>
</dbReference>
<keyword evidence="5" id="KW-1185">Reference proteome</keyword>
<keyword evidence="1" id="KW-0808">Transferase</keyword>
<accession>A0AAD4JGW3</accession>